<name>A0AA35T923_GEOBA</name>
<dbReference type="Proteomes" id="UP001174909">
    <property type="component" value="Unassembled WGS sequence"/>
</dbReference>
<evidence type="ECO:0000313" key="2">
    <source>
        <dbReference type="EMBL" id="CAI8043504.1"/>
    </source>
</evidence>
<dbReference type="AlphaFoldDB" id="A0AA35T923"/>
<keyword evidence="1" id="KW-0812">Transmembrane</keyword>
<proteinExistence type="predicted"/>
<keyword evidence="3" id="KW-1185">Reference proteome</keyword>
<evidence type="ECO:0000256" key="1">
    <source>
        <dbReference type="SAM" id="Phobius"/>
    </source>
</evidence>
<protein>
    <submittedName>
        <fullName evidence="2">Uncharacterized protein</fullName>
    </submittedName>
</protein>
<keyword evidence="1" id="KW-0472">Membrane</keyword>
<organism evidence="2 3">
    <name type="scientific">Geodia barretti</name>
    <name type="common">Barrett's horny sponge</name>
    <dbReference type="NCBI Taxonomy" id="519541"/>
    <lineage>
        <taxon>Eukaryota</taxon>
        <taxon>Metazoa</taxon>
        <taxon>Porifera</taxon>
        <taxon>Demospongiae</taxon>
        <taxon>Heteroscleromorpha</taxon>
        <taxon>Tetractinellida</taxon>
        <taxon>Astrophorina</taxon>
        <taxon>Geodiidae</taxon>
        <taxon>Geodia</taxon>
    </lineage>
</organism>
<accession>A0AA35T923</accession>
<gene>
    <name evidence="2" type="ORF">GBAR_LOCUS24113</name>
</gene>
<keyword evidence="1" id="KW-1133">Transmembrane helix</keyword>
<sequence length="101" mass="11275">ATIGWTPVTFTAPFSGAEGTGQLLLKLQPEESHRMYFCTRYFLLGTTTTGMLFTTSFLIVHPGPPLYQTNLQTVTCITTCFPQTTNKLNTNSMFIFKCHSL</sequence>
<feature type="transmembrane region" description="Helical" evidence="1">
    <location>
        <begin position="41"/>
        <end position="60"/>
    </location>
</feature>
<dbReference type="EMBL" id="CASHTH010003331">
    <property type="protein sequence ID" value="CAI8043504.1"/>
    <property type="molecule type" value="Genomic_DNA"/>
</dbReference>
<comment type="caution">
    <text evidence="2">The sequence shown here is derived from an EMBL/GenBank/DDBJ whole genome shotgun (WGS) entry which is preliminary data.</text>
</comment>
<feature type="non-terminal residue" evidence="2">
    <location>
        <position position="1"/>
    </location>
</feature>
<evidence type="ECO:0000313" key="3">
    <source>
        <dbReference type="Proteomes" id="UP001174909"/>
    </source>
</evidence>
<reference evidence="2" key="1">
    <citation type="submission" date="2023-03" db="EMBL/GenBank/DDBJ databases">
        <authorList>
            <person name="Steffen K."/>
            <person name="Cardenas P."/>
        </authorList>
    </citation>
    <scope>NUCLEOTIDE SEQUENCE</scope>
</reference>